<evidence type="ECO:0000313" key="2">
    <source>
        <dbReference type="Proteomes" id="UP000092164"/>
    </source>
</evidence>
<gene>
    <name evidence="1" type="ORF">A9200_18285</name>
</gene>
<reference evidence="2" key="1">
    <citation type="submission" date="2016-06" db="EMBL/GenBank/DDBJ databases">
        <authorList>
            <person name="Zhan P."/>
        </authorList>
    </citation>
    <scope>NUCLEOTIDE SEQUENCE [LARGE SCALE GENOMIC DNA]</scope>
    <source>
        <strain evidence="2">T28</strain>
    </source>
</reference>
<sequence length="129" mass="15402">MMFDYGIDTYKSLTKVVKLKFNSELKDSGIELQGIYSMKNLVTEKEFYLLEVNGKQIRFANQKSFVVLFSDFLKSNIKELKNRYNYLLNRTTDEFSDDIGIEMEYKQADYYSMKQTELLKKMIEFNNKM</sequence>
<dbReference type="EMBL" id="LZFP01000030">
    <property type="protein sequence ID" value="OBR38032.1"/>
    <property type="molecule type" value="Genomic_DNA"/>
</dbReference>
<keyword evidence="2" id="KW-1185">Reference proteome</keyword>
<name>A0A1B7Z5N0_9FLAO</name>
<proteinExistence type="predicted"/>
<dbReference type="STRING" id="1836467.BTR34_16425"/>
<comment type="caution">
    <text evidence="1">The sequence shown here is derived from an EMBL/GenBank/DDBJ whole genome shotgun (WGS) entry which is preliminary data.</text>
</comment>
<protein>
    <submittedName>
        <fullName evidence="1">Uncharacterized protein</fullName>
    </submittedName>
</protein>
<accession>A0A1B7Z5N0</accession>
<evidence type="ECO:0000313" key="1">
    <source>
        <dbReference type="EMBL" id="OBR38032.1"/>
    </source>
</evidence>
<organism evidence="1 2">
    <name type="scientific">Maribacter hydrothermalis</name>
    <dbReference type="NCBI Taxonomy" id="1836467"/>
    <lineage>
        <taxon>Bacteria</taxon>
        <taxon>Pseudomonadati</taxon>
        <taxon>Bacteroidota</taxon>
        <taxon>Flavobacteriia</taxon>
        <taxon>Flavobacteriales</taxon>
        <taxon>Flavobacteriaceae</taxon>
        <taxon>Maribacter</taxon>
    </lineage>
</organism>
<dbReference type="KEGG" id="mart:BTR34_16425"/>
<dbReference type="Proteomes" id="UP000092164">
    <property type="component" value="Unassembled WGS sequence"/>
</dbReference>
<dbReference type="AlphaFoldDB" id="A0A1B7Z5N0"/>